<evidence type="ECO:0000313" key="3">
    <source>
        <dbReference type="Proteomes" id="UP001595979"/>
    </source>
</evidence>
<name>A0ABW1DM86_9DEIO</name>
<accession>A0ABW1DM86</accession>
<gene>
    <name evidence="2" type="ORF">ACFPQ6_12155</name>
</gene>
<dbReference type="GO" id="GO:0016787">
    <property type="term" value="F:hydrolase activity"/>
    <property type="evidence" value="ECO:0007669"/>
    <property type="project" value="UniProtKB-KW"/>
</dbReference>
<dbReference type="EMBL" id="JBHSOH010000013">
    <property type="protein sequence ID" value="MFC5849063.1"/>
    <property type="molecule type" value="Genomic_DNA"/>
</dbReference>
<evidence type="ECO:0000313" key="2">
    <source>
        <dbReference type="EMBL" id="MFC5849063.1"/>
    </source>
</evidence>
<dbReference type="RefSeq" id="WP_380049698.1">
    <property type="nucleotide sequence ID" value="NZ_JBHSOH010000013.1"/>
</dbReference>
<comment type="caution">
    <text evidence="2">The sequence shown here is derived from an EMBL/GenBank/DDBJ whole genome shotgun (WGS) entry which is preliminary data.</text>
</comment>
<dbReference type="Pfam" id="PF00144">
    <property type="entry name" value="Beta-lactamase"/>
    <property type="match status" value="1"/>
</dbReference>
<dbReference type="PANTHER" id="PTHR43283:SF3">
    <property type="entry name" value="BETA-LACTAMASE FAMILY PROTEIN (AFU_ORTHOLOGUE AFUA_5G07500)"/>
    <property type="match status" value="1"/>
</dbReference>
<dbReference type="EC" id="3.-.-.-" evidence="2"/>
<organism evidence="2 3">
    <name type="scientific">Deinococcus petrolearius</name>
    <dbReference type="NCBI Taxonomy" id="1751295"/>
    <lineage>
        <taxon>Bacteria</taxon>
        <taxon>Thermotogati</taxon>
        <taxon>Deinococcota</taxon>
        <taxon>Deinococci</taxon>
        <taxon>Deinococcales</taxon>
        <taxon>Deinococcaceae</taxon>
        <taxon>Deinococcus</taxon>
    </lineage>
</organism>
<evidence type="ECO:0000259" key="1">
    <source>
        <dbReference type="Pfam" id="PF00144"/>
    </source>
</evidence>
<dbReference type="Proteomes" id="UP001595979">
    <property type="component" value="Unassembled WGS sequence"/>
</dbReference>
<dbReference type="Gene3D" id="3.40.710.10">
    <property type="entry name" value="DD-peptidase/beta-lactamase superfamily"/>
    <property type="match status" value="1"/>
</dbReference>
<feature type="domain" description="Beta-lactamase-related" evidence="1">
    <location>
        <begin position="38"/>
        <end position="334"/>
    </location>
</feature>
<protein>
    <submittedName>
        <fullName evidence="2">Serine hydrolase domain-containing protein</fullName>
        <ecNumber evidence="2">3.-.-.-</ecNumber>
    </submittedName>
</protein>
<dbReference type="PANTHER" id="PTHR43283">
    <property type="entry name" value="BETA-LACTAMASE-RELATED"/>
    <property type="match status" value="1"/>
</dbReference>
<proteinExistence type="predicted"/>
<dbReference type="InterPro" id="IPR001466">
    <property type="entry name" value="Beta-lactam-related"/>
</dbReference>
<dbReference type="InterPro" id="IPR012338">
    <property type="entry name" value="Beta-lactam/transpept-like"/>
</dbReference>
<sequence length="368" mass="36940">MFRRDPLRARLAEAAELLDLDPPGRGVLPAVVRAALPRGGVVGVSRAGTRLLISVGGVPPAGVFELASVTKPFTAALASALVARGALTWDTPLRRLGGPLRGLPTHFTARRLATHTAGVPGHPARAALTALTHFHDPYGRMTGAQALASARRWSRDPRPPTFLYSNLGMGVLALALAHAAGEELSAAGYGAALARLVSGPLGLTRTGLRPPPGALVAPRGLLGGSEATGFGPLAGAGGLFAPAGDLLSFGEAHLSGAAGGHWQAAEHPRGLPLPRAGVAPGWFTTPPPGPAVPEAGWPRWHDGVARGTRTALGFSPASGAVVTVLARGGLPLLGTRGAAPALALLLLGAAVPPLTAGSGSQGRAARGV</sequence>
<keyword evidence="3" id="KW-1185">Reference proteome</keyword>
<keyword evidence="2" id="KW-0378">Hydrolase</keyword>
<dbReference type="InterPro" id="IPR050789">
    <property type="entry name" value="Diverse_Enzym_Activities"/>
</dbReference>
<dbReference type="SUPFAM" id="SSF56601">
    <property type="entry name" value="beta-lactamase/transpeptidase-like"/>
    <property type="match status" value="1"/>
</dbReference>
<reference evidence="3" key="1">
    <citation type="journal article" date="2019" name="Int. J. Syst. Evol. Microbiol.">
        <title>The Global Catalogue of Microorganisms (GCM) 10K type strain sequencing project: providing services to taxonomists for standard genome sequencing and annotation.</title>
        <authorList>
            <consortium name="The Broad Institute Genomics Platform"/>
            <consortium name="The Broad Institute Genome Sequencing Center for Infectious Disease"/>
            <person name="Wu L."/>
            <person name="Ma J."/>
        </authorList>
    </citation>
    <scope>NUCLEOTIDE SEQUENCE [LARGE SCALE GENOMIC DNA]</scope>
    <source>
        <strain evidence="3">CGMCC 1.15053</strain>
    </source>
</reference>